<keyword evidence="8" id="KW-1185">Reference proteome</keyword>
<evidence type="ECO:0000313" key="8">
    <source>
        <dbReference type="Proteomes" id="UP000662814"/>
    </source>
</evidence>
<evidence type="ECO:0000256" key="1">
    <source>
        <dbReference type="ARBA" id="ARBA00022491"/>
    </source>
</evidence>
<evidence type="ECO:0000256" key="4">
    <source>
        <dbReference type="ARBA" id="ARBA00023163"/>
    </source>
</evidence>
<dbReference type="Pfam" id="PF00440">
    <property type="entry name" value="TetR_N"/>
    <property type="match status" value="1"/>
</dbReference>
<proteinExistence type="predicted"/>
<dbReference type="Pfam" id="PF13977">
    <property type="entry name" value="TetR_C_6"/>
    <property type="match status" value="1"/>
</dbReference>
<sequence>MPKIVDHEERRAAIAIGVITVMAEHGIAGVSLRTVARAAGASMGSVQHYFATKAELVRLACSLFVEKATQQHRATEDAPPEERIRNLLMLGIPGAAEQRTGTAIWHEFVIAGVNDAAISDIITNAWQQRRLDLIEQLKRIDTLRRASDGELADLLAATADGLAVRAILGDLTRDQAHDALLTQLAALNVSD</sequence>
<organism evidence="7 8">
    <name type="scientific">Paramicrobacterium chengjingii</name>
    <dbReference type="NCBI Taxonomy" id="2769067"/>
    <lineage>
        <taxon>Bacteria</taxon>
        <taxon>Bacillati</taxon>
        <taxon>Actinomycetota</taxon>
        <taxon>Actinomycetes</taxon>
        <taxon>Micrococcales</taxon>
        <taxon>Microbacteriaceae</taxon>
        <taxon>Paramicrobacterium</taxon>
    </lineage>
</organism>
<dbReference type="InterPro" id="IPR036271">
    <property type="entry name" value="Tet_transcr_reg_TetR-rel_C_sf"/>
</dbReference>
<dbReference type="InterPro" id="IPR001647">
    <property type="entry name" value="HTH_TetR"/>
</dbReference>
<keyword evidence="2" id="KW-0805">Transcription regulation</keyword>
<dbReference type="InterPro" id="IPR039538">
    <property type="entry name" value="BetI_C"/>
</dbReference>
<evidence type="ECO:0000256" key="3">
    <source>
        <dbReference type="ARBA" id="ARBA00023125"/>
    </source>
</evidence>
<dbReference type="SUPFAM" id="SSF48498">
    <property type="entry name" value="Tetracyclin repressor-like, C-terminal domain"/>
    <property type="match status" value="1"/>
</dbReference>
<gene>
    <name evidence="7" type="ORF">HCR76_05085</name>
</gene>
<keyword evidence="4" id="KW-0804">Transcription</keyword>
<dbReference type="InterPro" id="IPR009057">
    <property type="entry name" value="Homeodomain-like_sf"/>
</dbReference>
<feature type="domain" description="HTH tetR-type" evidence="6">
    <location>
        <begin position="8"/>
        <end position="68"/>
    </location>
</feature>
<dbReference type="EMBL" id="CP061169">
    <property type="protein sequence ID" value="QPZ39437.1"/>
    <property type="molecule type" value="Genomic_DNA"/>
</dbReference>
<keyword evidence="1" id="KW-0678">Repressor</keyword>
<dbReference type="PANTHER" id="PTHR30055:SF226">
    <property type="entry name" value="HTH-TYPE TRANSCRIPTIONAL REGULATOR PKSA"/>
    <property type="match status" value="1"/>
</dbReference>
<evidence type="ECO:0000313" key="7">
    <source>
        <dbReference type="EMBL" id="QPZ39437.1"/>
    </source>
</evidence>
<dbReference type="InterPro" id="IPR050109">
    <property type="entry name" value="HTH-type_TetR-like_transc_reg"/>
</dbReference>
<evidence type="ECO:0000259" key="6">
    <source>
        <dbReference type="PROSITE" id="PS50977"/>
    </source>
</evidence>
<dbReference type="Gene3D" id="1.10.357.10">
    <property type="entry name" value="Tetracycline Repressor, domain 2"/>
    <property type="match status" value="1"/>
</dbReference>
<keyword evidence="3 5" id="KW-0238">DNA-binding</keyword>
<accession>A0ABX6YM87</accession>
<dbReference type="Proteomes" id="UP000662814">
    <property type="component" value="Chromosome"/>
</dbReference>
<evidence type="ECO:0000256" key="5">
    <source>
        <dbReference type="PROSITE-ProRule" id="PRU00335"/>
    </source>
</evidence>
<evidence type="ECO:0000256" key="2">
    <source>
        <dbReference type="ARBA" id="ARBA00023015"/>
    </source>
</evidence>
<dbReference type="SUPFAM" id="SSF46689">
    <property type="entry name" value="Homeodomain-like"/>
    <property type="match status" value="1"/>
</dbReference>
<dbReference type="PROSITE" id="PS50977">
    <property type="entry name" value="HTH_TETR_2"/>
    <property type="match status" value="1"/>
</dbReference>
<protein>
    <submittedName>
        <fullName evidence="7">TetR family transcriptional regulator C-terminal domain-containing protein</fullName>
    </submittedName>
</protein>
<dbReference type="PANTHER" id="PTHR30055">
    <property type="entry name" value="HTH-TYPE TRANSCRIPTIONAL REGULATOR RUTR"/>
    <property type="match status" value="1"/>
</dbReference>
<reference evidence="7 8" key="1">
    <citation type="submission" date="2020-12" db="EMBL/GenBank/DDBJ databases">
        <title>Microbacterium sp. HY060.</title>
        <authorList>
            <person name="Zhou J."/>
        </authorList>
    </citation>
    <scope>NUCLEOTIDE SEQUENCE [LARGE SCALE GENOMIC DNA]</scope>
    <source>
        <strain evidence="7 8">HY60</strain>
    </source>
</reference>
<dbReference type="RefSeq" id="WP_166988829.1">
    <property type="nucleotide sequence ID" value="NZ_CP061169.1"/>
</dbReference>
<name>A0ABX6YM87_9MICO</name>
<feature type="DNA-binding region" description="H-T-H motif" evidence="5">
    <location>
        <begin position="31"/>
        <end position="50"/>
    </location>
</feature>